<proteinExistence type="predicted"/>
<gene>
    <name evidence="1" type="ORF">B0I35DRAFT_415195</name>
</gene>
<comment type="caution">
    <text evidence="1">The sequence shown here is derived from an EMBL/GenBank/DDBJ whole genome shotgun (WGS) entry which is preliminary data.</text>
</comment>
<reference evidence="1" key="1">
    <citation type="journal article" date="2021" name="Nat. Commun.">
        <title>Genetic determinants of endophytism in the Arabidopsis root mycobiome.</title>
        <authorList>
            <person name="Mesny F."/>
            <person name="Miyauchi S."/>
            <person name="Thiergart T."/>
            <person name="Pickel B."/>
            <person name="Atanasova L."/>
            <person name="Karlsson M."/>
            <person name="Huettel B."/>
            <person name="Barry K.W."/>
            <person name="Haridas S."/>
            <person name="Chen C."/>
            <person name="Bauer D."/>
            <person name="Andreopoulos W."/>
            <person name="Pangilinan J."/>
            <person name="LaButti K."/>
            <person name="Riley R."/>
            <person name="Lipzen A."/>
            <person name="Clum A."/>
            <person name="Drula E."/>
            <person name="Henrissat B."/>
            <person name="Kohler A."/>
            <person name="Grigoriev I.V."/>
            <person name="Martin F.M."/>
            <person name="Hacquard S."/>
        </authorList>
    </citation>
    <scope>NUCLEOTIDE SEQUENCE</scope>
    <source>
        <strain evidence="1">MPI-CAGE-CH-0235</strain>
    </source>
</reference>
<organism evidence="1 2">
    <name type="scientific">Stachybotrys elegans</name>
    <dbReference type="NCBI Taxonomy" id="80388"/>
    <lineage>
        <taxon>Eukaryota</taxon>
        <taxon>Fungi</taxon>
        <taxon>Dikarya</taxon>
        <taxon>Ascomycota</taxon>
        <taxon>Pezizomycotina</taxon>
        <taxon>Sordariomycetes</taxon>
        <taxon>Hypocreomycetidae</taxon>
        <taxon>Hypocreales</taxon>
        <taxon>Stachybotryaceae</taxon>
        <taxon>Stachybotrys</taxon>
    </lineage>
</organism>
<dbReference type="AlphaFoldDB" id="A0A8K0WIR1"/>
<evidence type="ECO:0000313" key="2">
    <source>
        <dbReference type="Proteomes" id="UP000813444"/>
    </source>
</evidence>
<name>A0A8K0WIR1_9HYPO</name>
<dbReference type="OrthoDB" id="5419927at2759"/>
<sequence>MNENALRRTEKGNAFDWGLEIRQATAKKRLHFRLPGFGASRPPEQWTQFSSLGHTEHRAGGAVARRIEFLVELVPNGEYSFALAGGLKLLCTIRYLTKAEIRLYSHDQELRDKSDAVSVCFQQRVAKIDKNVQDLRNPLITLYFLLAGIVRDFPCKWAPSNPYQPRTQRTPEGQFVTEDLLESARVGQKVAINFVPTAFNQEQIGIFMSDNGFINWLRNLSGAGYDPPQFFCGLRSTSDTVFDGADGLMRSLTMQLLHVFSNTSFPISADTRLSRDFLKESHGNRF</sequence>
<dbReference type="PANTHER" id="PTHR40619:SF3">
    <property type="entry name" value="FUNGAL STAND N-TERMINAL GOODBYE DOMAIN-CONTAINING PROTEIN"/>
    <property type="match status" value="1"/>
</dbReference>
<dbReference type="PANTHER" id="PTHR40619">
    <property type="entry name" value="FUNGAL STAND N-TERMINAL GOODBYE DOMAIN-CONTAINING PROTEIN"/>
    <property type="match status" value="1"/>
</dbReference>
<protein>
    <submittedName>
        <fullName evidence="1">Uncharacterized protein</fullName>
    </submittedName>
</protein>
<dbReference type="EMBL" id="JAGPNK010000034">
    <property type="protein sequence ID" value="KAH7303417.1"/>
    <property type="molecule type" value="Genomic_DNA"/>
</dbReference>
<keyword evidence="2" id="KW-1185">Reference proteome</keyword>
<accession>A0A8K0WIR1</accession>
<dbReference type="Proteomes" id="UP000813444">
    <property type="component" value="Unassembled WGS sequence"/>
</dbReference>
<evidence type="ECO:0000313" key="1">
    <source>
        <dbReference type="EMBL" id="KAH7303417.1"/>
    </source>
</evidence>